<keyword evidence="9" id="KW-1185">Reference proteome</keyword>
<evidence type="ECO:0000256" key="6">
    <source>
        <dbReference type="ARBA" id="ARBA00047846"/>
    </source>
</evidence>
<keyword evidence="3" id="KW-0067">ATP-binding</keyword>
<keyword evidence="1 8" id="KW-0436">Ligase</keyword>
<dbReference type="SUPFAM" id="SSF50037">
    <property type="entry name" value="C-terminal domain of transcriptional repressors"/>
    <property type="match status" value="1"/>
</dbReference>
<dbReference type="InterPro" id="IPR003142">
    <property type="entry name" value="BPL_C"/>
</dbReference>
<dbReference type="InterPro" id="IPR004408">
    <property type="entry name" value="Biotin_CoA_COase_ligase"/>
</dbReference>
<evidence type="ECO:0000256" key="2">
    <source>
        <dbReference type="ARBA" id="ARBA00022741"/>
    </source>
</evidence>
<comment type="caution">
    <text evidence="8">The sequence shown here is derived from an EMBL/GenBank/DDBJ whole genome shotgun (WGS) entry which is preliminary data.</text>
</comment>
<dbReference type="Gene3D" id="3.30.930.10">
    <property type="entry name" value="Bira Bifunctional Protein, Domain 2"/>
    <property type="match status" value="1"/>
</dbReference>
<comment type="catalytic activity">
    <reaction evidence="6">
        <text>biotin + L-lysyl-[protein] + ATP = N(6)-biotinyl-L-lysyl-[protein] + AMP + diphosphate + H(+)</text>
        <dbReference type="Rhea" id="RHEA:11756"/>
        <dbReference type="Rhea" id="RHEA-COMP:9752"/>
        <dbReference type="Rhea" id="RHEA-COMP:10505"/>
        <dbReference type="ChEBI" id="CHEBI:15378"/>
        <dbReference type="ChEBI" id="CHEBI:29969"/>
        <dbReference type="ChEBI" id="CHEBI:30616"/>
        <dbReference type="ChEBI" id="CHEBI:33019"/>
        <dbReference type="ChEBI" id="CHEBI:57586"/>
        <dbReference type="ChEBI" id="CHEBI:83144"/>
        <dbReference type="ChEBI" id="CHEBI:456215"/>
        <dbReference type="EC" id="6.3.4.15"/>
    </reaction>
</comment>
<protein>
    <recommendedName>
        <fullName evidence="5">biotin--[biotin carboxyl-carrier protein] ligase</fullName>
        <ecNumber evidence="5">6.3.4.15</ecNumber>
    </recommendedName>
</protein>
<feature type="domain" description="BPL/LPL catalytic" evidence="7">
    <location>
        <begin position="1"/>
        <end position="171"/>
    </location>
</feature>
<accession>A0ABW9XC84</accession>
<dbReference type="RefSeq" id="WP_161717362.1">
    <property type="nucleotide sequence ID" value="NZ_JAAAPO010000002.1"/>
</dbReference>
<reference evidence="9" key="1">
    <citation type="submission" date="2020-01" db="EMBL/GenBank/DDBJ databases">
        <title>Sphingomonas sp. strain CSW-10.</title>
        <authorList>
            <person name="Chen W.-M."/>
        </authorList>
    </citation>
    <scope>NUCLEOTIDE SEQUENCE [LARGE SCALE GENOMIC DNA]</scope>
    <source>
        <strain evidence="9">FSY-8</strain>
    </source>
</reference>
<dbReference type="PANTHER" id="PTHR12835:SF5">
    <property type="entry name" value="BIOTIN--PROTEIN LIGASE"/>
    <property type="match status" value="1"/>
</dbReference>
<dbReference type="Pfam" id="PF03099">
    <property type="entry name" value="BPL_LplA_LipB"/>
    <property type="match status" value="1"/>
</dbReference>
<dbReference type="InterPro" id="IPR008988">
    <property type="entry name" value="Transcriptional_repressor_C"/>
</dbReference>
<evidence type="ECO:0000256" key="3">
    <source>
        <dbReference type="ARBA" id="ARBA00022840"/>
    </source>
</evidence>
<dbReference type="CDD" id="cd16442">
    <property type="entry name" value="BPL"/>
    <property type="match status" value="1"/>
</dbReference>
<proteinExistence type="predicted"/>
<organism evidence="8 9">
    <name type="scientific">Novosphingobium ovatum</name>
    <dbReference type="NCBI Taxonomy" id="1908523"/>
    <lineage>
        <taxon>Bacteria</taxon>
        <taxon>Pseudomonadati</taxon>
        <taxon>Pseudomonadota</taxon>
        <taxon>Alphaproteobacteria</taxon>
        <taxon>Sphingomonadales</taxon>
        <taxon>Sphingomonadaceae</taxon>
        <taxon>Novosphingobium</taxon>
    </lineage>
</organism>
<name>A0ABW9XC84_9SPHN</name>
<dbReference type="GO" id="GO:0004077">
    <property type="term" value="F:biotin--[biotin carboxyl-carrier protein] ligase activity"/>
    <property type="evidence" value="ECO:0007669"/>
    <property type="project" value="UniProtKB-EC"/>
</dbReference>
<dbReference type="Proteomes" id="UP000753724">
    <property type="component" value="Unassembled WGS sequence"/>
</dbReference>
<evidence type="ECO:0000313" key="9">
    <source>
        <dbReference type="Proteomes" id="UP000753724"/>
    </source>
</evidence>
<dbReference type="PANTHER" id="PTHR12835">
    <property type="entry name" value="BIOTIN PROTEIN LIGASE"/>
    <property type="match status" value="1"/>
</dbReference>
<gene>
    <name evidence="8" type="ORF">GTZ99_06015</name>
</gene>
<evidence type="ECO:0000313" key="8">
    <source>
        <dbReference type="EMBL" id="NBC36112.1"/>
    </source>
</evidence>
<keyword evidence="2" id="KW-0547">Nucleotide-binding</keyword>
<dbReference type="SUPFAM" id="SSF55681">
    <property type="entry name" value="Class II aaRS and biotin synthetases"/>
    <property type="match status" value="1"/>
</dbReference>
<dbReference type="PROSITE" id="PS51733">
    <property type="entry name" value="BPL_LPL_CATALYTIC"/>
    <property type="match status" value="1"/>
</dbReference>
<dbReference type="Gene3D" id="2.30.30.100">
    <property type="match status" value="1"/>
</dbReference>
<sequence>MLQIVAETGSTNADLAERLRAGEPVAEGTWLIADRQTAGRGRLGRLWSDGAGNFMGSTVVWPGGGDPHAGSLALVAGLATQAAVAPYVLPPQMPLLKWPNDVMVGAAKLAGILLERVGDAVIVGIGVNLIQAPEIPGRATVCLSAFGPAPDRDGFACALSEHMAAQVQAWRQHGLGALLSRWQVAAHPHGTSLSVQQPDGSILNGQFAGLDATGALRLSLADGRVHTVHAGDVALA</sequence>
<evidence type="ECO:0000256" key="5">
    <source>
        <dbReference type="ARBA" id="ARBA00024227"/>
    </source>
</evidence>
<dbReference type="EC" id="6.3.4.15" evidence="5"/>
<dbReference type="Pfam" id="PF02237">
    <property type="entry name" value="BPL_C"/>
    <property type="match status" value="1"/>
</dbReference>
<evidence type="ECO:0000259" key="7">
    <source>
        <dbReference type="PROSITE" id="PS51733"/>
    </source>
</evidence>
<dbReference type="NCBIfam" id="TIGR00121">
    <property type="entry name" value="birA_ligase"/>
    <property type="match status" value="1"/>
</dbReference>
<evidence type="ECO:0000256" key="4">
    <source>
        <dbReference type="ARBA" id="ARBA00023267"/>
    </source>
</evidence>
<dbReference type="InterPro" id="IPR045864">
    <property type="entry name" value="aa-tRNA-synth_II/BPL/LPL"/>
</dbReference>
<evidence type="ECO:0000256" key="1">
    <source>
        <dbReference type="ARBA" id="ARBA00022598"/>
    </source>
</evidence>
<keyword evidence="4" id="KW-0092">Biotin</keyword>
<dbReference type="InterPro" id="IPR004143">
    <property type="entry name" value="BPL_LPL_catalytic"/>
</dbReference>
<dbReference type="EMBL" id="JAAAPO010000002">
    <property type="protein sequence ID" value="NBC36112.1"/>
    <property type="molecule type" value="Genomic_DNA"/>
</dbReference>